<dbReference type="AlphaFoldDB" id="A0AAD0W866"/>
<keyword evidence="1" id="KW-0808">Transferase</keyword>
<keyword evidence="2" id="KW-1185">Reference proteome</keyword>
<reference evidence="1 2" key="1">
    <citation type="submission" date="2018-08" db="EMBL/GenBank/DDBJ databases">
        <title>Complete genome sequence of JP2-74.</title>
        <authorList>
            <person name="Wu L."/>
        </authorList>
    </citation>
    <scope>NUCLEOTIDE SEQUENCE [LARGE SCALE GENOMIC DNA]</scope>
    <source>
        <strain evidence="1 2">JP2-74</strain>
    </source>
</reference>
<dbReference type="SUPFAM" id="SSF81631">
    <property type="entry name" value="PAP/OAS1 substrate-binding domain"/>
    <property type="match status" value="1"/>
</dbReference>
<organism evidence="1 2">
    <name type="scientific">Chromobacterium rhizoryzae</name>
    <dbReference type="NCBI Taxonomy" id="1778675"/>
    <lineage>
        <taxon>Bacteria</taxon>
        <taxon>Pseudomonadati</taxon>
        <taxon>Pseudomonadota</taxon>
        <taxon>Betaproteobacteria</taxon>
        <taxon>Neisseriales</taxon>
        <taxon>Chromobacteriaceae</taxon>
        <taxon>Chromobacterium</taxon>
    </lineage>
</organism>
<dbReference type="Gene3D" id="1.20.120.330">
    <property type="entry name" value="Nucleotidyltransferases domain 2"/>
    <property type="match status" value="1"/>
</dbReference>
<protein>
    <submittedName>
        <fullName evidence="1">Aminoglycoside adenylyltransferase</fullName>
    </submittedName>
</protein>
<dbReference type="Proteomes" id="UP000259465">
    <property type="component" value="Chromosome"/>
</dbReference>
<dbReference type="RefSeq" id="WP_118267028.1">
    <property type="nucleotide sequence ID" value="NZ_CP031968.1"/>
</dbReference>
<dbReference type="KEGG" id="crz:D1345_07485"/>
<dbReference type="EMBL" id="CP031968">
    <property type="protein sequence ID" value="AXT46031.1"/>
    <property type="molecule type" value="Genomic_DNA"/>
</dbReference>
<dbReference type="Pfam" id="PF04439">
    <property type="entry name" value="Adenyl_transf"/>
    <property type="match status" value="1"/>
</dbReference>
<accession>A0AAD0W866</accession>
<dbReference type="Gene3D" id="3.30.460.10">
    <property type="entry name" value="Beta Polymerase, domain 2"/>
    <property type="match status" value="1"/>
</dbReference>
<dbReference type="SUPFAM" id="SSF81301">
    <property type="entry name" value="Nucleotidyltransferase"/>
    <property type="match status" value="1"/>
</dbReference>
<keyword evidence="1" id="KW-0548">Nucleotidyltransferase</keyword>
<dbReference type="InterPro" id="IPR043519">
    <property type="entry name" value="NT_sf"/>
</dbReference>
<sequence>MTLKSNTPQAQRLNAAIAWAQSRTDVDALILTGSFARDDGSADIHSDLDLEIIGPTPITLADNDGWLRDIGPLLTVLRLGEGQAWPTRLAIYADGVKIDFTLAGSARLQAMREHGLDPLYQRGYRVLLDKTGVAQGLPAPQGRPAAPALPNAERFRERVEEFWFEAFHIPKYLARGELFVVKFRDWTMKELLLEMLEWHARSRPGAAADCWHIGARLQHWAEPEHWQVLHQVFGRFDAADAERAFLATLRLYSQAAREVAARAGFDYPEAVEAGIRGLIHAPS</sequence>
<dbReference type="InterPro" id="IPR007530">
    <property type="entry name" value="Aminoglycoside_adenylylTfrase"/>
</dbReference>
<proteinExistence type="predicted"/>
<gene>
    <name evidence="1" type="ORF">D1345_07485</name>
</gene>
<evidence type="ECO:0000313" key="2">
    <source>
        <dbReference type="Proteomes" id="UP000259465"/>
    </source>
</evidence>
<dbReference type="GO" id="GO:0016779">
    <property type="term" value="F:nucleotidyltransferase activity"/>
    <property type="evidence" value="ECO:0007669"/>
    <property type="project" value="UniProtKB-KW"/>
</dbReference>
<name>A0AAD0W866_9NEIS</name>
<evidence type="ECO:0000313" key="1">
    <source>
        <dbReference type="EMBL" id="AXT46031.1"/>
    </source>
</evidence>